<dbReference type="PRINTS" id="PR00463">
    <property type="entry name" value="EP450I"/>
</dbReference>
<keyword evidence="9" id="KW-0472">Membrane</keyword>
<evidence type="ECO:0000256" key="5">
    <source>
        <dbReference type="ARBA" id="ARBA00023002"/>
    </source>
</evidence>
<evidence type="ECO:0000256" key="9">
    <source>
        <dbReference type="SAM" id="Phobius"/>
    </source>
</evidence>
<name>A0ABD3ACX7_9GENT</name>
<reference evidence="10 11" key="1">
    <citation type="submission" date="2024-11" db="EMBL/GenBank/DDBJ databases">
        <title>A near-complete genome assembly of Cinchona calisaya.</title>
        <authorList>
            <person name="Lian D.C."/>
            <person name="Zhao X.W."/>
            <person name="Wei L."/>
        </authorList>
    </citation>
    <scope>NUCLEOTIDE SEQUENCE [LARGE SCALE GENOMIC DNA]</scope>
    <source>
        <tissue evidence="10">Nenye</tissue>
    </source>
</reference>
<keyword evidence="7 8" id="KW-0349">Heme</keyword>
<evidence type="ECO:0000256" key="1">
    <source>
        <dbReference type="ARBA" id="ARBA00004167"/>
    </source>
</evidence>
<dbReference type="Pfam" id="PF00067">
    <property type="entry name" value="p450"/>
    <property type="match status" value="1"/>
</dbReference>
<dbReference type="GO" id="GO:0046872">
    <property type="term" value="F:metal ion binding"/>
    <property type="evidence" value="ECO:0007669"/>
    <property type="project" value="UniProtKB-KW"/>
</dbReference>
<keyword evidence="2 9" id="KW-0812">Transmembrane</keyword>
<dbReference type="PANTHER" id="PTHR24286">
    <property type="entry name" value="CYTOCHROME P450 26"/>
    <property type="match status" value="1"/>
</dbReference>
<evidence type="ECO:0000256" key="4">
    <source>
        <dbReference type="ARBA" id="ARBA00022989"/>
    </source>
</evidence>
<keyword evidence="6 7" id="KW-0408">Iron</keyword>
<dbReference type="AlphaFoldDB" id="A0ABD3ACX7"/>
<dbReference type="GO" id="GO:0016020">
    <property type="term" value="C:membrane"/>
    <property type="evidence" value="ECO:0007669"/>
    <property type="project" value="UniProtKB-SubCell"/>
</dbReference>
<proteinExistence type="inferred from homology"/>
<evidence type="ECO:0000256" key="2">
    <source>
        <dbReference type="ARBA" id="ARBA00022692"/>
    </source>
</evidence>
<dbReference type="InterPro" id="IPR017972">
    <property type="entry name" value="Cyt_P450_CS"/>
</dbReference>
<evidence type="ECO:0000256" key="8">
    <source>
        <dbReference type="RuleBase" id="RU000461"/>
    </source>
</evidence>
<dbReference type="PANTHER" id="PTHR24286:SF12">
    <property type="entry name" value="CYTOCHROME P450 FAMILY PROTEIN, EXPRESSED"/>
    <property type="match status" value="1"/>
</dbReference>
<dbReference type="PRINTS" id="PR00385">
    <property type="entry name" value="P450"/>
</dbReference>
<gene>
    <name evidence="10" type="ORF">ACH5RR_007637</name>
</gene>
<comment type="subcellular location">
    <subcellularLocation>
        <location evidence="1">Membrane</location>
        <topology evidence="1">Single-pass membrane protein</topology>
    </subcellularLocation>
</comment>
<dbReference type="Proteomes" id="UP001630127">
    <property type="component" value="Unassembled WGS sequence"/>
</dbReference>
<keyword evidence="4 9" id="KW-1133">Transmembrane helix</keyword>
<keyword evidence="3 7" id="KW-0479">Metal-binding</keyword>
<dbReference type="InterPro" id="IPR002401">
    <property type="entry name" value="Cyt_P450_E_grp-I"/>
</dbReference>
<organism evidence="10 11">
    <name type="scientific">Cinchona calisaya</name>
    <dbReference type="NCBI Taxonomy" id="153742"/>
    <lineage>
        <taxon>Eukaryota</taxon>
        <taxon>Viridiplantae</taxon>
        <taxon>Streptophyta</taxon>
        <taxon>Embryophyta</taxon>
        <taxon>Tracheophyta</taxon>
        <taxon>Spermatophyta</taxon>
        <taxon>Magnoliopsida</taxon>
        <taxon>eudicotyledons</taxon>
        <taxon>Gunneridae</taxon>
        <taxon>Pentapetalae</taxon>
        <taxon>asterids</taxon>
        <taxon>lamiids</taxon>
        <taxon>Gentianales</taxon>
        <taxon>Rubiaceae</taxon>
        <taxon>Cinchonoideae</taxon>
        <taxon>Cinchoneae</taxon>
        <taxon>Cinchona</taxon>
    </lineage>
</organism>
<dbReference type="InterPro" id="IPR036396">
    <property type="entry name" value="Cyt_P450_sf"/>
</dbReference>
<comment type="similarity">
    <text evidence="8">Belongs to the cytochrome P450 family.</text>
</comment>
<evidence type="ECO:0000313" key="10">
    <source>
        <dbReference type="EMBL" id="KAL3528315.1"/>
    </source>
</evidence>
<keyword evidence="8" id="KW-0503">Monooxygenase</keyword>
<keyword evidence="5 8" id="KW-0560">Oxidoreductase</keyword>
<dbReference type="PROSITE" id="PS00086">
    <property type="entry name" value="CYTOCHROME_P450"/>
    <property type="match status" value="1"/>
</dbReference>
<accession>A0ABD3ACX7</accession>
<keyword evidence="11" id="KW-1185">Reference proteome</keyword>
<dbReference type="EMBL" id="JBJUIK010000004">
    <property type="protein sequence ID" value="KAL3528315.1"/>
    <property type="molecule type" value="Genomic_DNA"/>
</dbReference>
<dbReference type="GO" id="GO:0004497">
    <property type="term" value="F:monooxygenase activity"/>
    <property type="evidence" value="ECO:0007669"/>
    <property type="project" value="UniProtKB-KW"/>
</dbReference>
<comment type="caution">
    <text evidence="10">The sequence shown here is derived from an EMBL/GenBank/DDBJ whole genome shotgun (WGS) entry which is preliminary data.</text>
</comment>
<dbReference type="Gene3D" id="1.10.630.10">
    <property type="entry name" value="Cytochrome P450"/>
    <property type="match status" value="1"/>
</dbReference>
<evidence type="ECO:0008006" key="12">
    <source>
        <dbReference type="Google" id="ProtNLM"/>
    </source>
</evidence>
<protein>
    <recommendedName>
        <fullName evidence="12">Ent-kaurenoic acid oxidase</fullName>
    </recommendedName>
</protein>
<evidence type="ECO:0000313" key="11">
    <source>
        <dbReference type="Proteomes" id="UP001630127"/>
    </source>
</evidence>
<comment type="cofactor">
    <cofactor evidence="7">
        <name>heme</name>
        <dbReference type="ChEBI" id="CHEBI:30413"/>
    </cofactor>
</comment>
<dbReference type="InterPro" id="IPR001128">
    <property type="entry name" value="Cyt_P450"/>
</dbReference>
<sequence length="483" mass="55283">MEVTIDVYMAILVGIVSLLGSLFWWWNDIFYALPLSFRCSASGTKLPPGSMGLPFLGEMLHFLYYFKLVRRPDDYINAKRKKYGDKVGLYRTHLFGKPSIIVCSPSACKFVLQSEENFFLEWPAVEIVGKNSLVAVEGRSHTRVRNLVVKVINQPDALRRIAETVQPRIIAALKLWAHKGRIIAYNEAKKVTFENIGKYFAGIEPGTHLETLDKLFEGMVKGIRSQPINFPGTTYHHALQCRKKALAIFKKEMDKRKNGWDESKAKNDLMDGLMRLKDEEGKQLSEMEVLDNIVSLVVAGYESTSISIMWAVYYIAKYPNVLKRLQEEHKSIAKNGDLITSDDIQKLKYTVKVVEEAIRLANIAQVFFRTARKDADYKGYRIPEGWKLICWARYMHTNPENFEDPLCFNPDRWDGQPKPGTYLVFGGGSRICAGNMLARLQVAIFIHHLVVGYRWELVNPEAKMTYLPHPKPVDLVEINISRI</sequence>
<evidence type="ECO:0000256" key="3">
    <source>
        <dbReference type="ARBA" id="ARBA00022723"/>
    </source>
</evidence>
<feature type="transmembrane region" description="Helical" evidence="9">
    <location>
        <begin position="7"/>
        <end position="26"/>
    </location>
</feature>
<evidence type="ECO:0000256" key="7">
    <source>
        <dbReference type="PIRSR" id="PIRSR602401-1"/>
    </source>
</evidence>
<feature type="binding site" description="axial binding residue" evidence="7">
    <location>
        <position position="432"/>
    </location>
    <ligand>
        <name>heme</name>
        <dbReference type="ChEBI" id="CHEBI:30413"/>
    </ligand>
    <ligandPart>
        <name>Fe</name>
        <dbReference type="ChEBI" id="CHEBI:18248"/>
    </ligandPart>
</feature>
<evidence type="ECO:0000256" key="6">
    <source>
        <dbReference type="ARBA" id="ARBA00023004"/>
    </source>
</evidence>
<dbReference type="SUPFAM" id="SSF48264">
    <property type="entry name" value="Cytochrome P450"/>
    <property type="match status" value="1"/>
</dbReference>